<dbReference type="RefSeq" id="XP_013241955.1">
    <property type="nucleotide sequence ID" value="XM_013386501.1"/>
</dbReference>
<name>A0A066VKR5_TILAU</name>
<evidence type="ECO:0000313" key="9">
    <source>
        <dbReference type="EMBL" id="KDN42091.1"/>
    </source>
</evidence>
<feature type="transmembrane region" description="Helical" evidence="6">
    <location>
        <begin position="218"/>
        <end position="240"/>
    </location>
</feature>
<keyword evidence="2 6" id="KW-0812">Transmembrane</keyword>
<feature type="transmembrane region" description="Helical" evidence="6">
    <location>
        <begin position="449"/>
        <end position="469"/>
    </location>
</feature>
<evidence type="ECO:0000256" key="5">
    <source>
        <dbReference type="SAM" id="MobiDB-lite"/>
    </source>
</evidence>
<dbReference type="EMBL" id="JMSN01000073">
    <property type="protein sequence ID" value="KDN42091.1"/>
    <property type="molecule type" value="Genomic_DNA"/>
</dbReference>
<feature type="compositionally biased region" description="Polar residues" evidence="5">
    <location>
        <begin position="73"/>
        <end position="88"/>
    </location>
</feature>
<dbReference type="PANTHER" id="PTHR15948:SF0">
    <property type="entry name" value="GOLGI PH REGULATOR A-RELATED"/>
    <property type="match status" value="1"/>
</dbReference>
<feature type="domain" description="Golgi pH regulator conserved" evidence="8">
    <location>
        <begin position="222"/>
        <end position="304"/>
    </location>
</feature>
<evidence type="ECO:0000256" key="2">
    <source>
        <dbReference type="ARBA" id="ARBA00022692"/>
    </source>
</evidence>
<feature type="region of interest" description="Disordered" evidence="5">
    <location>
        <begin position="58"/>
        <end position="90"/>
    </location>
</feature>
<organism evidence="9 10">
    <name type="scientific">Tilletiaria anomala (strain ATCC 24038 / CBS 436.72 / UBC 951)</name>
    <dbReference type="NCBI Taxonomy" id="1037660"/>
    <lineage>
        <taxon>Eukaryota</taxon>
        <taxon>Fungi</taxon>
        <taxon>Dikarya</taxon>
        <taxon>Basidiomycota</taxon>
        <taxon>Ustilaginomycotina</taxon>
        <taxon>Exobasidiomycetes</taxon>
        <taxon>Georgefischeriales</taxon>
        <taxon>Tilletiariaceae</taxon>
        <taxon>Tilletiaria</taxon>
    </lineage>
</organism>
<feature type="region of interest" description="Disordered" evidence="5">
    <location>
        <begin position="510"/>
        <end position="533"/>
    </location>
</feature>
<dbReference type="Proteomes" id="UP000027361">
    <property type="component" value="Unassembled WGS sequence"/>
</dbReference>
<feature type="transmembrane region" description="Helical" evidence="6">
    <location>
        <begin position="12"/>
        <end position="31"/>
    </location>
</feature>
<dbReference type="GeneID" id="25264858"/>
<feature type="transmembrane region" description="Helical" evidence="6">
    <location>
        <begin position="388"/>
        <end position="412"/>
    </location>
</feature>
<keyword evidence="3 6" id="KW-1133">Transmembrane helix</keyword>
<evidence type="ECO:0000313" key="10">
    <source>
        <dbReference type="Proteomes" id="UP000027361"/>
    </source>
</evidence>
<dbReference type="OrthoDB" id="264392at2759"/>
<keyword evidence="10" id="KW-1185">Reference proteome</keyword>
<dbReference type="HOGENOM" id="CLU_029388_1_0_1"/>
<evidence type="ECO:0000256" key="1">
    <source>
        <dbReference type="ARBA" id="ARBA00004141"/>
    </source>
</evidence>
<dbReference type="InterPro" id="IPR025969">
    <property type="entry name" value="ABA_GPCR_dom"/>
</dbReference>
<accession>A0A066VKR5</accession>
<dbReference type="Pfam" id="PF12430">
    <property type="entry name" value="ABA_GPCR"/>
    <property type="match status" value="1"/>
</dbReference>
<gene>
    <name evidence="9" type="ORF">K437DRAFT_258032</name>
</gene>
<dbReference type="GO" id="GO:0016020">
    <property type="term" value="C:membrane"/>
    <property type="evidence" value="ECO:0007669"/>
    <property type="project" value="UniProtKB-SubCell"/>
</dbReference>
<evidence type="ECO:0008006" key="11">
    <source>
        <dbReference type="Google" id="ProtNLM"/>
    </source>
</evidence>
<feature type="transmembrane region" description="Helical" evidence="6">
    <location>
        <begin position="424"/>
        <end position="442"/>
    </location>
</feature>
<proteinExistence type="predicted"/>
<dbReference type="PANTHER" id="PTHR15948">
    <property type="entry name" value="G-PROTEIN COUPLED RECEPTOR 89-RELATED"/>
    <property type="match status" value="1"/>
</dbReference>
<feature type="transmembrane region" description="Helical" evidence="6">
    <location>
        <begin position="185"/>
        <end position="206"/>
    </location>
</feature>
<comment type="subcellular location">
    <subcellularLocation>
        <location evidence="1">Membrane</location>
        <topology evidence="1">Multi-pass membrane protein</topology>
    </subcellularLocation>
</comment>
<dbReference type="OMA" id="FSVYCVY"/>
<protein>
    <recommendedName>
        <fullName evidence="11">Abscisic acid G-protein coupled receptor-like domain-containing protein</fullName>
    </recommendedName>
</protein>
<evidence type="ECO:0000256" key="3">
    <source>
        <dbReference type="ARBA" id="ARBA00022989"/>
    </source>
</evidence>
<dbReference type="InterPro" id="IPR022535">
    <property type="entry name" value="Golgi_pH-regulator_cons_dom"/>
</dbReference>
<evidence type="ECO:0000259" key="7">
    <source>
        <dbReference type="Pfam" id="PF12430"/>
    </source>
</evidence>
<feature type="transmembrane region" description="Helical" evidence="6">
    <location>
        <begin position="153"/>
        <end position="173"/>
    </location>
</feature>
<evidence type="ECO:0000256" key="4">
    <source>
        <dbReference type="ARBA" id="ARBA00023136"/>
    </source>
</evidence>
<dbReference type="AlphaFoldDB" id="A0A066VKR5"/>
<dbReference type="Pfam" id="PF12537">
    <property type="entry name" value="GPHR_N"/>
    <property type="match status" value="1"/>
</dbReference>
<keyword evidence="4 6" id="KW-0472">Membrane</keyword>
<feature type="transmembrane region" description="Helical" evidence="6">
    <location>
        <begin position="108"/>
        <end position="133"/>
    </location>
</feature>
<sequence length="592" mass="63837">MVFLLLDSFIILAARLGLFIGCKTIALPLLYGQARYAALESSSSGSAALLTSNLATDTDTSDGGQSGNGLPTPATSSATRGSLPSSAAGTAWRTVASRRERQSLIAKLASQSSLVALLFSLALEEVTILFVLVLLDATGYSRRLLWANWNASLLTTIACVVVLLPLGACLLITTQGRSSSLPRRLLLSIVPYTLWLLLFLKVPLPARQAAEKVQDGLFAWLLSSALLRTAVLGVTLVALLSGSAAMAAAWDAWADLQLFRASSSSNSRNGGRRVHSRRMLVTSQDVENAQASFKRMLGDLEEKRVMVEHLEAEEVAQRSSSTSAATSSSLLGRMNPWGAGNIRVKEIKILRAEIWALEKLAQSMRDDLDALRKRERRVQWSKTWKGRLMIGIGWGFAGYCVFRIALSLLSLLTLGYRDSTPPDFISYALASLLHLFDIHADISVWARQISLLFIGVLIAMRMRAVLGYLSSAFKAASSGTSSSFLVLFLAEITVMYLLATLIQLRTSVPPVQQSPSASHVAPPPLTRDDTAGASGEQGLDAPLLSSLPSFQVVFGSLFDSAFLLSAAATGVVKWLSYSNEFESSGTLLDDRD</sequence>
<feature type="domain" description="Abscisic acid G-protein coupled receptor-like" evidence="7">
    <location>
        <begin position="381"/>
        <end position="576"/>
    </location>
</feature>
<evidence type="ECO:0000259" key="8">
    <source>
        <dbReference type="Pfam" id="PF12537"/>
    </source>
</evidence>
<evidence type="ECO:0000256" key="6">
    <source>
        <dbReference type="SAM" id="Phobius"/>
    </source>
</evidence>
<feature type="transmembrane region" description="Helical" evidence="6">
    <location>
        <begin position="481"/>
        <end position="502"/>
    </location>
</feature>
<reference evidence="9 10" key="1">
    <citation type="submission" date="2014-05" db="EMBL/GenBank/DDBJ databases">
        <title>Draft genome sequence of a rare smut relative, Tilletiaria anomala UBC 951.</title>
        <authorList>
            <consortium name="DOE Joint Genome Institute"/>
            <person name="Toome M."/>
            <person name="Kuo A."/>
            <person name="Henrissat B."/>
            <person name="Lipzen A."/>
            <person name="Tritt A."/>
            <person name="Yoshinaga Y."/>
            <person name="Zane M."/>
            <person name="Barry K."/>
            <person name="Grigoriev I.V."/>
            <person name="Spatafora J.W."/>
            <person name="Aimea M.C."/>
        </authorList>
    </citation>
    <scope>NUCLEOTIDE SEQUENCE [LARGE SCALE GENOMIC DNA]</scope>
    <source>
        <strain evidence="9 10">UBC 951</strain>
    </source>
</reference>
<dbReference type="InterPro" id="IPR015672">
    <property type="entry name" value="GPHR/GTG"/>
</dbReference>
<dbReference type="InParanoid" id="A0A066VKR5"/>
<comment type="caution">
    <text evidence="9">The sequence shown here is derived from an EMBL/GenBank/DDBJ whole genome shotgun (WGS) entry which is preliminary data.</text>
</comment>